<accession>A0A136PPP9</accession>
<dbReference type="OrthoDB" id="5396211at2"/>
<dbReference type="Proteomes" id="UP000070620">
    <property type="component" value="Unassembled WGS sequence"/>
</dbReference>
<reference evidence="1 2" key="1">
    <citation type="submission" date="2016-01" db="EMBL/GenBank/DDBJ databases">
        <title>Whole genome sequence and analysis of Micromonospora rosaria DSM 803, which can produce antibacterial substance rosamicin.</title>
        <authorList>
            <person name="Yang H."/>
            <person name="He X."/>
            <person name="Zhu D."/>
        </authorList>
    </citation>
    <scope>NUCLEOTIDE SEQUENCE [LARGE SCALE GENOMIC DNA]</scope>
    <source>
        <strain evidence="1 2">DSM 803</strain>
    </source>
</reference>
<gene>
    <name evidence="1" type="ORF">AWW66_19095</name>
</gene>
<dbReference type="Pfam" id="PF03860">
    <property type="entry name" value="Csp"/>
    <property type="match status" value="1"/>
</dbReference>
<dbReference type="RefSeq" id="WP_067368156.1">
    <property type="nucleotide sequence ID" value="NZ_JBIUBN010000038.1"/>
</dbReference>
<evidence type="ECO:0000313" key="2">
    <source>
        <dbReference type="Proteomes" id="UP000070620"/>
    </source>
</evidence>
<dbReference type="AlphaFoldDB" id="A0A136PPP9"/>
<dbReference type="InterPro" id="IPR005560">
    <property type="entry name" value="Csp_YhjQ"/>
</dbReference>
<evidence type="ECO:0000313" key="1">
    <source>
        <dbReference type="EMBL" id="KXK60393.1"/>
    </source>
</evidence>
<sequence>MPSRTMAMLETYPKAINLDRAELAAAIDALNDCAQACTACADACLSEDMVADLTTCVRTNLDCADICATTARVLSRHTGYDANISRTLLEACATACRSCGDECAGHADTHEHCRICAEACRACEQACRDLLARIS</sequence>
<name>A0A136PPP9_9ACTN</name>
<proteinExistence type="predicted"/>
<dbReference type="Gene3D" id="1.20.1270.360">
    <property type="match status" value="1"/>
</dbReference>
<dbReference type="EMBL" id="LRQV01000073">
    <property type="protein sequence ID" value="KXK60393.1"/>
    <property type="molecule type" value="Genomic_DNA"/>
</dbReference>
<dbReference type="InterPro" id="IPR044543">
    <property type="entry name" value="YHJQ-like"/>
</dbReference>
<organism evidence="1 2">
    <name type="scientific">Micromonospora rosaria</name>
    <dbReference type="NCBI Taxonomy" id="47874"/>
    <lineage>
        <taxon>Bacteria</taxon>
        <taxon>Bacillati</taxon>
        <taxon>Actinomycetota</taxon>
        <taxon>Actinomycetes</taxon>
        <taxon>Micromonosporales</taxon>
        <taxon>Micromonosporaceae</taxon>
        <taxon>Micromonospora</taxon>
    </lineage>
</organism>
<comment type="caution">
    <text evidence="1">The sequence shown here is derived from an EMBL/GenBank/DDBJ whole genome shotgun (WGS) entry which is preliminary data.</text>
</comment>
<protein>
    <submittedName>
        <fullName evidence="1">Ferredoxin</fullName>
    </submittedName>
</protein>
<keyword evidence="2" id="KW-1185">Reference proteome</keyword>
<dbReference type="CDD" id="cd08026">
    <property type="entry name" value="DUF326"/>
    <property type="match status" value="1"/>
</dbReference>
<dbReference type="PANTHER" id="PTHR37310">
    <property type="entry name" value="CYTOPLASMIC PROTEIN-RELATED"/>
    <property type="match status" value="1"/>
</dbReference>
<dbReference type="PANTHER" id="PTHR37310:SF1">
    <property type="entry name" value="CYTOPLASMIC PROTEIN"/>
    <property type="match status" value="1"/>
</dbReference>